<sequence>MASTLQRLVRLVRDLTAPASGRGGRGSTPARTTPNSTTPDAGAPRRAYPGDADRLPDTTYAPKPDGRPDPGEIVWTWVPYEEDHRQGKDRPVLVVGHDGAWLVALALTSKDHDRDEAQERRAGREWVDIGSGPWDRRGRSSEVRVNRLIRVDPAAVRREGAVLPRDRYDAVVAGARAALG</sequence>
<protein>
    <recommendedName>
        <fullName evidence="4">PemK-like, MazF-like toxin of type II toxin-antitoxin system</fullName>
    </recommendedName>
</protein>
<dbReference type="EMBL" id="JACHVT010000001">
    <property type="protein sequence ID" value="MBB2985091.1"/>
    <property type="molecule type" value="Genomic_DNA"/>
</dbReference>
<dbReference type="RefSeq" id="WP_184507251.1">
    <property type="nucleotide sequence ID" value="NZ_JACHVT010000001.1"/>
</dbReference>
<evidence type="ECO:0000256" key="1">
    <source>
        <dbReference type="SAM" id="MobiDB-lite"/>
    </source>
</evidence>
<name>A0A839PXG3_9MICO</name>
<dbReference type="GO" id="GO:0003677">
    <property type="term" value="F:DNA binding"/>
    <property type="evidence" value="ECO:0007669"/>
    <property type="project" value="InterPro"/>
</dbReference>
<gene>
    <name evidence="2" type="ORF">FHW14_000231</name>
</gene>
<evidence type="ECO:0000313" key="3">
    <source>
        <dbReference type="Proteomes" id="UP000590811"/>
    </source>
</evidence>
<feature type="region of interest" description="Disordered" evidence="1">
    <location>
        <begin position="13"/>
        <end position="70"/>
    </location>
</feature>
<comment type="caution">
    <text evidence="2">The sequence shown here is derived from an EMBL/GenBank/DDBJ whole genome shotgun (WGS) entry which is preliminary data.</text>
</comment>
<dbReference type="InterPro" id="IPR003477">
    <property type="entry name" value="PemK-like"/>
</dbReference>
<dbReference type="Pfam" id="PF02452">
    <property type="entry name" value="PemK_toxin"/>
    <property type="match status" value="1"/>
</dbReference>
<evidence type="ECO:0000313" key="2">
    <source>
        <dbReference type="EMBL" id="MBB2985091.1"/>
    </source>
</evidence>
<dbReference type="Proteomes" id="UP000590811">
    <property type="component" value="Unassembled WGS sequence"/>
</dbReference>
<dbReference type="AlphaFoldDB" id="A0A839PXG3"/>
<organism evidence="2 3">
    <name type="scientific">Terracoccus luteus</name>
    <dbReference type="NCBI Taxonomy" id="53356"/>
    <lineage>
        <taxon>Bacteria</taxon>
        <taxon>Bacillati</taxon>
        <taxon>Actinomycetota</taxon>
        <taxon>Actinomycetes</taxon>
        <taxon>Micrococcales</taxon>
        <taxon>Intrasporangiaceae</taxon>
        <taxon>Terracoccus</taxon>
    </lineage>
</organism>
<dbReference type="SUPFAM" id="SSF50118">
    <property type="entry name" value="Cell growth inhibitor/plasmid maintenance toxic component"/>
    <property type="match status" value="1"/>
</dbReference>
<proteinExistence type="predicted"/>
<feature type="compositionally biased region" description="Polar residues" evidence="1">
    <location>
        <begin position="29"/>
        <end position="39"/>
    </location>
</feature>
<evidence type="ECO:0008006" key="4">
    <source>
        <dbReference type="Google" id="ProtNLM"/>
    </source>
</evidence>
<accession>A0A839PXG3</accession>
<reference evidence="2 3" key="1">
    <citation type="submission" date="2020-08" db="EMBL/GenBank/DDBJ databases">
        <title>Genomic Encyclopedia of Type Strains, Phase IV (KMG-V): Genome sequencing to study the core and pangenomes of soil and plant-associated prokaryotes.</title>
        <authorList>
            <person name="Whitman W."/>
        </authorList>
    </citation>
    <scope>NUCLEOTIDE SEQUENCE [LARGE SCALE GENOMIC DNA]</scope>
    <source>
        <strain evidence="2 3">B3ACCR2</strain>
    </source>
</reference>